<dbReference type="SUPFAM" id="SSF50249">
    <property type="entry name" value="Nucleic acid-binding proteins"/>
    <property type="match status" value="1"/>
</dbReference>
<dbReference type="EMBL" id="MN739017">
    <property type="protein sequence ID" value="QHT35304.1"/>
    <property type="molecule type" value="Genomic_DNA"/>
</dbReference>
<dbReference type="InterPro" id="IPR001253">
    <property type="entry name" value="TIF_eIF-1A"/>
</dbReference>
<evidence type="ECO:0000313" key="2">
    <source>
        <dbReference type="EMBL" id="QHT35304.1"/>
    </source>
</evidence>
<organism evidence="2">
    <name type="scientific">viral metagenome</name>
    <dbReference type="NCBI Taxonomy" id="1070528"/>
    <lineage>
        <taxon>unclassified sequences</taxon>
        <taxon>metagenomes</taxon>
        <taxon>organismal metagenomes</taxon>
    </lineage>
</organism>
<feature type="region of interest" description="Disordered" evidence="1">
    <location>
        <begin position="1"/>
        <end position="31"/>
    </location>
</feature>
<accession>A0A6C0F1R4</accession>
<protein>
    <recommendedName>
        <fullName evidence="3">S1-like domain-containing protein</fullName>
    </recommendedName>
</protein>
<dbReference type="SMART" id="SM00652">
    <property type="entry name" value="eIF1a"/>
    <property type="match status" value="1"/>
</dbReference>
<evidence type="ECO:0008006" key="3">
    <source>
        <dbReference type="Google" id="ProtNLM"/>
    </source>
</evidence>
<dbReference type="GO" id="GO:0003743">
    <property type="term" value="F:translation initiation factor activity"/>
    <property type="evidence" value="ECO:0007669"/>
    <property type="project" value="InterPro"/>
</dbReference>
<dbReference type="AlphaFoldDB" id="A0A6C0F1R4"/>
<reference evidence="2" key="1">
    <citation type="journal article" date="2020" name="Nature">
        <title>Giant virus diversity and host interactions through global metagenomics.</title>
        <authorList>
            <person name="Schulz F."/>
            <person name="Roux S."/>
            <person name="Paez-Espino D."/>
            <person name="Jungbluth S."/>
            <person name="Walsh D.A."/>
            <person name="Denef V.J."/>
            <person name="McMahon K.D."/>
            <person name="Konstantinidis K.T."/>
            <person name="Eloe-Fadrosh E.A."/>
            <person name="Kyrpides N.C."/>
            <person name="Woyke T."/>
        </authorList>
    </citation>
    <scope>NUCLEOTIDE SEQUENCE</scope>
    <source>
        <strain evidence="2">GVMAG-M-3300009180-1</strain>
    </source>
</reference>
<sequence length="159" mass="18068">MVKNVKGGSKGKSIARKNVVHEHASRDPEPSNEFEFIAKVDKMLGNGMCHVIDVIDRTQYLCYIRGKFRGRQKSHNMVGTNSFVLVGKRPWQSDDKRECDLLCILQQKYGDFEEDGDGGGDRAIVFTDKVDEETDELIPKQSNKNAIKDDEDEINFDDI</sequence>
<feature type="compositionally biased region" description="Basic and acidic residues" evidence="1">
    <location>
        <begin position="19"/>
        <end position="29"/>
    </location>
</feature>
<name>A0A6C0F1R4_9ZZZZ</name>
<dbReference type="InterPro" id="IPR012340">
    <property type="entry name" value="NA-bd_OB-fold"/>
</dbReference>
<evidence type="ECO:0000256" key="1">
    <source>
        <dbReference type="SAM" id="MobiDB-lite"/>
    </source>
</evidence>
<dbReference type="Gene3D" id="2.40.50.140">
    <property type="entry name" value="Nucleic acid-binding proteins"/>
    <property type="match status" value="1"/>
</dbReference>
<proteinExistence type="predicted"/>